<dbReference type="Proteomes" id="UP000075714">
    <property type="component" value="Unassembled WGS sequence"/>
</dbReference>
<keyword evidence="3" id="KW-1185">Reference proteome</keyword>
<evidence type="ECO:0000313" key="2">
    <source>
        <dbReference type="EMBL" id="KXZ43853.1"/>
    </source>
</evidence>
<comment type="caution">
    <text evidence="2">The sequence shown here is derived from an EMBL/GenBank/DDBJ whole genome shotgun (WGS) entry which is preliminary data.</text>
</comment>
<organism evidence="2 3">
    <name type="scientific">Gonium pectorale</name>
    <name type="common">Green alga</name>
    <dbReference type="NCBI Taxonomy" id="33097"/>
    <lineage>
        <taxon>Eukaryota</taxon>
        <taxon>Viridiplantae</taxon>
        <taxon>Chlorophyta</taxon>
        <taxon>core chlorophytes</taxon>
        <taxon>Chlorophyceae</taxon>
        <taxon>CS clade</taxon>
        <taxon>Chlamydomonadales</taxon>
        <taxon>Volvocaceae</taxon>
        <taxon>Gonium</taxon>
    </lineage>
</organism>
<keyword evidence="1" id="KW-0812">Transmembrane</keyword>
<dbReference type="OrthoDB" id="522007at2759"/>
<accession>A0A150G201</accession>
<keyword evidence="1" id="KW-1133">Transmembrane helix</keyword>
<gene>
    <name evidence="2" type="ORF">GPECTOR_79g132</name>
</gene>
<sequence length="86" mass="9769">MAPFKLPLDAYVLMVPIAYASVAFVTLCARVPTTDPETSNAAYYDDEKTSAKAAQRYDNQFKSFFEARIRNHQLGVFRNWMEGSPQ</sequence>
<evidence type="ECO:0000313" key="3">
    <source>
        <dbReference type="Proteomes" id="UP000075714"/>
    </source>
</evidence>
<protein>
    <submittedName>
        <fullName evidence="2">Uncharacterized protein</fullName>
    </submittedName>
</protein>
<keyword evidence="1" id="KW-0472">Membrane</keyword>
<evidence type="ECO:0000256" key="1">
    <source>
        <dbReference type="SAM" id="Phobius"/>
    </source>
</evidence>
<reference evidence="3" key="1">
    <citation type="journal article" date="2016" name="Nat. Commun.">
        <title>The Gonium pectorale genome demonstrates co-option of cell cycle regulation during the evolution of multicellularity.</title>
        <authorList>
            <person name="Hanschen E.R."/>
            <person name="Marriage T.N."/>
            <person name="Ferris P.J."/>
            <person name="Hamaji T."/>
            <person name="Toyoda A."/>
            <person name="Fujiyama A."/>
            <person name="Neme R."/>
            <person name="Noguchi H."/>
            <person name="Minakuchi Y."/>
            <person name="Suzuki M."/>
            <person name="Kawai-Toyooka H."/>
            <person name="Smith D.R."/>
            <person name="Sparks H."/>
            <person name="Anderson J."/>
            <person name="Bakaric R."/>
            <person name="Luria V."/>
            <person name="Karger A."/>
            <person name="Kirschner M.W."/>
            <person name="Durand P.M."/>
            <person name="Michod R.E."/>
            <person name="Nozaki H."/>
            <person name="Olson B.J."/>
        </authorList>
    </citation>
    <scope>NUCLEOTIDE SEQUENCE [LARGE SCALE GENOMIC DNA]</scope>
    <source>
        <strain evidence="3">NIES-2863</strain>
    </source>
</reference>
<dbReference type="AlphaFoldDB" id="A0A150G201"/>
<proteinExistence type="predicted"/>
<feature type="transmembrane region" description="Helical" evidence="1">
    <location>
        <begin position="12"/>
        <end position="29"/>
    </location>
</feature>
<dbReference type="EMBL" id="LSYV01000080">
    <property type="protein sequence ID" value="KXZ43853.1"/>
    <property type="molecule type" value="Genomic_DNA"/>
</dbReference>
<name>A0A150G201_GONPE</name>